<evidence type="ECO:0000313" key="5">
    <source>
        <dbReference type="Proteomes" id="UP000541444"/>
    </source>
</evidence>
<dbReference type="AlphaFoldDB" id="A0A7J7LD00"/>
<keyword evidence="2" id="KW-0732">Signal</keyword>
<comment type="caution">
    <text evidence="4">The sequence shown here is derived from an EMBL/GenBank/DDBJ whole genome shotgun (WGS) entry which is preliminary data.</text>
</comment>
<reference evidence="4 5" key="1">
    <citation type="journal article" date="2020" name="IScience">
        <title>Genome Sequencing of the Endangered Kingdonia uniflora (Circaeasteraceae, Ranunculales) Reveals Potential Mechanisms of Evolutionary Specialization.</title>
        <authorList>
            <person name="Sun Y."/>
            <person name="Deng T."/>
            <person name="Zhang A."/>
            <person name="Moore M.J."/>
            <person name="Landis J.B."/>
            <person name="Lin N."/>
            <person name="Zhang H."/>
            <person name="Zhang X."/>
            <person name="Huang J."/>
            <person name="Zhang X."/>
            <person name="Sun H."/>
            <person name="Wang H."/>
        </authorList>
    </citation>
    <scope>NUCLEOTIDE SEQUENCE [LARGE SCALE GENOMIC DNA]</scope>
    <source>
        <strain evidence="4">TB1705</strain>
        <tissue evidence="4">Leaf</tissue>
    </source>
</reference>
<dbReference type="InterPro" id="IPR032675">
    <property type="entry name" value="LRR_dom_sf"/>
</dbReference>
<keyword evidence="3" id="KW-0675">Receptor</keyword>
<accession>A0A7J7LD00</accession>
<dbReference type="OrthoDB" id="2015831at2759"/>
<comment type="subcellular location">
    <subcellularLocation>
        <location evidence="1">Membrane</location>
        <topology evidence="1">Single-pass membrane protein</topology>
    </subcellularLocation>
</comment>
<evidence type="ECO:0000313" key="4">
    <source>
        <dbReference type="EMBL" id="KAF6140495.1"/>
    </source>
</evidence>
<keyword evidence="5" id="KW-1185">Reference proteome</keyword>
<dbReference type="PANTHER" id="PTHR48053">
    <property type="entry name" value="LEUCINE RICH REPEAT FAMILY PROTEIN, EXPRESSED"/>
    <property type="match status" value="1"/>
</dbReference>
<name>A0A7J7LD00_9MAGN</name>
<dbReference type="InterPro" id="IPR051716">
    <property type="entry name" value="Plant_RL_S/T_kinase"/>
</dbReference>
<proteinExistence type="predicted"/>
<dbReference type="Proteomes" id="UP000541444">
    <property type="component" value="Unassembled WGS sequence"/>
</dbReference>
<evidence type="ECO:0000256" key="3">
    <source>
        <dbReference type="ARBA" id="ARBA00023170"/>
    </source>
</evidence>
<dbReference type="Gene3D" id="3.80.10.10">
    <property type="entry name" value="Ribonuclease Inhibitor"/>
    <property type="match status" value="1"/>
</dbReference>
<dbReference type="InterPro" id="IPR001611">
    <property type="entry name" value="Leu-rich_rpt"/>
</dbReference>
<gene>
    <name evidence="4" type="ORF">GIB67_031138</name>
</gene>
<organism evidence="4 5">
    <name type="scientific">Kingdonia uniflora</name>
    <dbReference type="NCBI Taxonomy" id="39325"/>
    <lineage>
        <taxon>Eukaryota</taxon>
        <taxon>Viridiplantae</taxon>
        <taxon>Streptophyta</taxon>
        <taxon>Embryophyta</taxon>
        <taxon>Tracheophyta</taxon>
        <taxon>Spermatophyta</taxon>
        <taxon>Magnoliopsida</taxon>
        <taxon>Ranunculales</taxon>
        <taxon>Circaeasteraceae</taxon>
        <taxon>Kingdonia</taxon>
    </lineage>
</organism>
<dbReference type="Pfam" id="PF13855">
    <property type="entry name" value="LRR_8"/>
    <property type="match status" value="1"/>
</dbReference>
<dbReference type="PANTHER" id="PTHR48053:SF37">
    <property type="entry name" value="LEUCINE-RICH REPEAT PROTEIN KINASE FAMILY PROTEIN"/>
    <property type="match status" value="1"/>
</dbReference>
<sequence>MFFGDIPDKLENFSKLYDIIAEYNQFSDKIPKSIVFCERLTILGLIGNRLDGNIPKEIFELSYLRDLRLAQNSLSGSFPIEVGGLKQVGFLDISNNQLAGASWISASEAEGKARRTLLQIKSNISRQNQRGLSARMPTITWLFFLEFTISGIEVLPELEGTNGSVSIKDEQDYCQVGESKDSPHEQPSHRQVLAQLFTIVSQQTSITMTPVRYALLRQLTPSRDRWHLKVCLSRKWTTRNFTSKEVWGLDMLFIDENEDQIHASAPKDLILQFRDIPT</sequence>
<dbReference type="InterPro" id="IPR012340">
    <property type="entry name" value="NA-bd_OB-fold"/>
</dbReference>
<dbReference type="SUPFAM" id="SSF52058">
    <property type="entry name" value="L domain-like"/>
    <property type="match status" value="1"/>
</dbReference>
<protein>
    <submittedName>
        <fullName evidence="4">Uncharacterized protein</fullName>
    </submittedName>
</protein>
<evidence type="ECO:0000256" key="2">
    <source>
        <dbReference type="ARBA" id="ARBA00022729"/>
    </source>
</evidence>
<dbReference type="GO" id="GO:0016020">
    <property type="term" value="C:membrane"/>
    <property type="evidence" value="ECO:0007669"/>
    <property type="project" value="UniProtKB-SubCell"/>
</dbReference>
<dbReference type="Gene3D" id="2.40.50.140">
    <property type="entry name" value="Nucleic acid-binding proteins"/>
    <property type="match status" value="1"/>
</dbReference>
<evidence type="ECO:0000256" key="1">
    <source>
        <dbReference type="ARBA" id="ARBA00004167"/>
    </source>
</evidence>
<dbReference type="EMBL" id="JACGCM010002368">
    <property type="protein sequence ID" value="KAF6140495.1"/>
    <property type="molecule type" value="Genomic_DNA"/>
</dbReference>